<feature type="compositionally biased region" description="Basic and acidic residues" evidence="1">
    <location>
        <begin position="110"/>
        <end position="138"/>
    </location>
</feature>
<evidence type="ECO:0000313" key="3">
    <source>
        <dbReference type="Proteomes" id="UP000299102"/>
    </source>
</evidence>
<feature type="region of interest" description="Disordered" evidence="1">
    <location>
        <begin position="101"/>
        <end position="138"/>
    </location>
</feature>
<gene>
    <name evidence="2" type="ORF">EVAR_54245_1</name>
</gene>
<sequence>MTFTSGSRVAPREYCLCKNILLPPTSILSVDLGCHPYISDDWQPQAVTVQMVNLALEVTADLNLDSHIRGSVRTGSNSITIERQSHVMSWGHDPMIPPLDFPSPRSMALSERRPVAHLARRAEGGGRSRAEGARLGRA</sequence>
<proteinExistence type="predicted"/>
<keyword evidence="3" id="KW-1185">Reference proteome</keyword>
<accession>A0A4C1YI10</accession>
<dbReference type="Proteomes" id="UP000299102">
    <property type="component" value="Unassembled WGS sequence"/>
</dbReference>
<evidence type="ECO:0000256" key="1">
    <source>
        <dbReference type="SAM" id="MobiDB-lite"/>
    </source>
</evidence>
<protein>
    <submittedName>
        <fullName evidence="2">Uncharacterized protein</fullName>
    </submittedName>
</protein>
<dbReference type="EMBL" id="BGZK01001229">
    <property type="protein sequence ID" value="GBP74923.1"/>
    <property type="molecule type" value="Genomic_DNA"/>
</dbReference>
<reference evidence="2 3" key="1">
    <citation type="journal article" date="2019" name="Commun. Biol.">
        <title>The bagworm genome reveals a unique fibroin gene that provides high tensile strength.</title>
        <authorList>
            <person name="Kono N."/>
            <person name="Nakamura H."/>
            <person name="Ohtoshi R."/>
            <person name="Tomita M."/>
            <person name="Numata K."/>
            <person name="Arakawa K."/>
        </authorList>
    </citation>
    <scope>NUCLEOTIDE SEQUENCE [LARGE SCALE GENOMIC DNA]</scope>
</reference>
<dbReference type="AlphaFoldDB" id="A0A4C1YI10"/>
<evidence type="ECO:0000313" key="2">
    <source>
        <dbReference type="EMBL" id="GBP74923.1"/>
    </source>
</evidence>
<name>A0A4C1YI10_EUMVA</name>
<comment type="caution">
    <text evidence="2">The sequence shown here is derived from an EMBL/GenBank/DDBJ whole genome shotgun (WGS) entry which is preliminary data.</text>
</comment>
<organism evidence="2 3">
    <name type="scientific">Eumeta variegata</name>
    <name type="common">Bagworm moth</name>
    <name type="synonym">Eumeta japonica</name>
    <dbReference type="NCBI Taxonomy" id="151549"/>
    <lineage>
        <taxon>Eukaryota</taxon>
        <taxon>Metazoa</taxon>
        <taxon>Ecdysozoa</taxon>
        <taxon>Arthropoda</taxon>
        <taxon>Hexapoda</taxon>
        <taxon>Insecta</taxon>
        <taxon>Pterygota</taxon>
        <taxon>Neoptera</taxon>
        <taxon>Endopterygota</taxon>
        <taxon>Lepidoptera</taxon>
        <taxon>Glossata</taxon>
        <taxon>Ditrysia</taxon>
        <taxon>Tineoidea</taxon>
        <taxon>Psychidae</taxon>
        <taxon>Oiketicinae</taxon>
        <taxon>Eumeta</taxon>
    </lineage>
</organism>